<dbReference type="InterPro" id="IPR021416">
    <property type="entry name" value="DUF3048_N"/>
</dbReference>
<evidence type="ECO:0000256" key="2">
    <source>
        <dbReference type="SAM" id="SignalP"/>
    </source>
</evidence>
<dbReference type="Pfam" id="PF11258">
    <property type="entry name" value="DUF3048"/>
    <property type="match status" value="1"/>
</dbReference>
<feature type="region of interest" description="Disordered" evidence="1">
    <location>
        <begin position="30"/>
        <end position="58"/>
    </location>
</feature>
<organism evidence="5 6">
    <name type="scientific">Butyrivibrio fibrisolvens</name>
    <dbReference type="NCBI Taxonomy" id="831"/>
    <lineage>
        <taxon>Bacteria</taxon>
        <taxon>Bacillati</taxon>
        <taxon>Bacillota</taxon>
        <taxon>Clostridia</taxon>
        <taxon>Lachnospirales</taxon>
        <taxon>Lachnospiraceae</taxon>
        <taxon>Butyrivibrio</taxon>
    </lineage>
</organism>
<evidence type="ECO:0000256" key="1">
    <source>
        <dbReference type="SAM" id="MobiDB-lite"/>
    </source>
</evidence>
<evidence type="ECO:0008006" key="7">
    <source>
        <dbReference type="Google" id="ProtNLM"/>
    </source>
</evidence>
<feature type="compositionally biased region" description="Low complexity" evidence="1">
    <location>
        <begin position="39"/>
        <end position="54"/>
    </location>
</feature>
<feature type="domain" description="DUF3048" evidence="4">
    <location>
        <begin position="259"/>
        <end position="373"/>
    </location>
</feature>
<feature type="domain" description="DUF3048" evidence="3">
    <location>
        <begin position="78"/>
        <end position="218"/>
    </location>
</feature>
<gene>
    <name evidence="5" type="ORF">CPT75_11880</name>
</gene>
<sequence length="388" mass="43515">MNMKKRFASLFVTGLCAAMVVGCSSNDAGTQPSTIGSSATAVETTPSDTTTTDATTEDVSQEVTTTTEVPEGMYLSELTGEPIDVSLKDQRPIAVMVDNELTALPHYGTAEADIVYELMNSTKNNRITRLMCIFKDWESIEQLGSIRSTRPTNIVLAAEFNAVLCHDGGPYYNDSYFKQDLFADHFSGIFSRVNNGKSREFTEYIVSGDLDKAFSNSNISTTYNENRFEDGEKFYFTDYGTTVDLAAEGTEVSDVTEVVLPFYHNSSTLKYNPDTEMYEYYEYGDAHLDAEDNEPLAFDNVILQNTSHSQLDENGYLVYNYLDNGDQCTGYYLTKGQCIPIWWIKGSQEALTYYFTDSSYSQELQINTGKTYVALVPRDTWDEVELNK</sequence>
<dbReference type="InterPro" id="IPR023158">
    <property type="entry name" value="YerB-like_sf"/>
</dbReference>
<proteinExistence type="predicted"/>
<dbReference type="Pfam" id="PF17479">
    <property type="entry name" value="DUF3048_C"/>
    <property type="match status" value="1"/>
</dbReference>
<name>A0A317G363_BUTFI</name>
<protein>
    <recommendedName>
        <fullName evidence="7">DUF3048 domain-containing protein</fullName>
    </recommendedName>
</protein>
<comment type="caution">
    <text evidence="5">The sequence shown here is derived from an EMBL/GenBank/DDBJ whole genome shotgun (WGS) entry which is preliminary data.</text>
</comment>
<dbReference type="Proteomes" id="UP000245488">
    <property type="component" value="Chromosome"/>
</dbReference>
<accession>A0A317G363</accession>
<reference evidence="5 6" key="1">
    <citation type="submission" date="2017-09" db="EMBL/GenBank/DDBJ databases">
        <title>High-quality draft genome sequence of Butyrivibrio fibrisolvens INBov1, isolated from cow rumen.</title>
        <authorList>
            <person name="Rodriguez Hernaez J."/>
            <person name="Rivarola M."/>
            <person name="Paniego N."/>
            <person name="Cravero S."/>
            <person name="Ceron Cucchi M."/>
            <person name="Martinez M.C."/>
        </authorList>
    </citation>
    <scope>NUCLEOTIDE SEQUENCE [LARGE SCALE GENOMIC DNA]</scope>
    <source>
        <strain evidence="5 6">INBov1</strain>
    </source>
</reference>
<feature type="signal peptide" evidence="2">
    <location>
        <begin position="1"/>
        <end position="27"/>
    </location>
</feature>
<evidence type="ECO:0000259" key="3">
    <source>
        <dbReference type="Pfam" id="PF11258"/>
    </source>
</evidence>
<dbReference type="EMBL" id="NXNG01000001">
    <property type="protein sequence ID" value="PWT27746.1"/>
    <property type="molecule type" value="Genomic_DNA"/>
</dbReference>
<evidence type="ECO:0000259" key="4">
    <source>
        <dbReference type="Pfam" id="PF17479"/>
    </source>
</evidence>
<keyword evidence="2" id="KW-0732">Signal</keyword>
<dbReference type="AlphaFoldDB" id="A0A317G363"/>
<dbReference type="SUPFAM" id="SSF159774">
    <property type="entry name" value="YerB-like"/>
    <property type="match status" value="1"/>
</dbReference>
<keyword evidence="6" id="KW-1185">Reference proteome</keyword>
<evidence type="ECO:0000313" key="6">
    <source>
        <dbReference type="Proteomes" id="UP000245488"/>
    </source>
</evidence>
<dbReference type="Gene3D" id="3.50.90.10">
    <property type="entry name" value="YerB-like"/>
    <property type="match status" value="1"/>
</dbReference>
<feature type="chain" id="PRO_5016253026" description="DUF3048 domain-containing protein" evidence="2">
    <location>
        <begin position="28"/>
        <end position="388"/>
    </location>
</feature>
<evidence type="ECO:0000313" key="5">
    <source>
        <dbReference type="EMBL" id="PWT27746.1"/>
    </source>
</evidence>
<dbReference type="PROSITE" id="PS51257">
    <property type="entry name" value="PROKAR_LIPOPROTEIN"/>
    <property type="match status" value="1"/>
</dbReference>
<dbReference type="InterPro" id="IPR035328">
    <property type="entry name" value="DUF3048_C"/>
</dbReference>